<sequence length="49" mass="5497">MVRKSPCMSESFLCRAPRILSSLQIYSVVHVCSSLSNGNFLDYSGTLIW</sequence>
<organism evidence="2 3">
    <name type="scientific">Musa acuminata subsp. malaccensis</name>
    <name type="common">Wild banana</name>
    <name type="synonym">Musa malaccensis</name>
    <dbReference type="NCBI Taxonomy" id="214687"/>
    <lineage>
        <taxon>Eukaryota</taxon>
        <taxon>Viridiplantae</taxon>
        <taxon>Streptophyta</taxon>
        <taxon>Embryophyta</taxon>
        <taxon>Tracheophyta</taxon>
        <taxon>Spermatophyta</taxon>
        <taxon>Magnoliopsida</taxon>
        <taxon>Liliopsida</taxon>
        <taxon>Zingiberales</taxon>
        <taxon>Musaceae</taxon>
        <taxon>Musa</taxon>
    </lineage>
</organism>
<keyword evidence="3" id="KW-1185">Reference proteome</keyword>
<reference evidence="2" key="2">
    <citation type="submission" date="2021-05" db="UniProtKB">
        <authorList>
            <consortium name="EnsemblPlants"/>
        </authorList>
    </citation>
    <scope>IDENTIFICATION</scope>
    <source>
        <strain evidence="2">subsp. malaccensis</strain>
    </source>
</reference>
<name>A0A804J9T8_MUSAM</name>
<evidence type="ECO:0000313" key="2">
    <source>
        <dbReference type="EnsemblPlants" id="Ma05_p29180.1"/>
    </source>
</evidence>
<gene>
    <name evidence="1" type="ORF">GSMUA_281090.1</name>
</gene>
<evidence type="ECO:0000313" key="3">
    <source>
        <dbReference type="Proteomes" id="UP000012960"/>
    </source>
</evidence>
<reference evidence="1" key="1">
    <citation type="submission" date="2021-03" db="EMBL/GenBank/DDBJ databases">
        <authorList>
            <consortium name="Genoscope - CEA"/>
            <person name="William W."/>
        </authorList>
    </citation>
    <scope>NUCLEOTIDE SEQUENCE</scope>
    <source>
        <strain evidence="1">Doubled-haploid Pahang</strain>
    </source>
</reference>
<dbReference type="Proteomes" id="UP000012960">
    <property type="component" value="Unplaced"/>
</dbReference>
<dbReference type="InParanoid" id="A0A804J9T8"/>
<dbReference type="EnsemblPlants" id="Ma05_t29180.1">
    <property type="protein sequence ID" value="Ma05_p29180.1"/>
    <property type="gene ID" value="Ma05_g29180"/>
</dbReference>
<accession>A0A804J9T8</accession>
<proteinExistence type="predicted"/>
<protein>
    <submittedName>
        <fullName evidence="1">(wild Malaysian banana) hypothetical protein</fullName>
    </submittedName>
</protein>
<dbReference type="EMBL" id="HG996470">
    <property type="protein sequence ID" value="CAG1840322.1"/>
    <property type="molecule type" value="Genomic_DNA"/>
</dbReference>
<dbReference type="Gramene" id="Ma05_t29180.1">
    <property type="protein sequence ID" value="Ma05_p29180.1"/>
    <property type="gene ID" value="Ma05_g29180"/>
</dbReference>
<dbReference type="AlphaFoldDB" id="A0A804J9T8"/>
<evidence type="ECO:0000313" key="1">
    <source>
        <dbReference type="EMBL" id="CAG1840322.1"/>
    </source>
</evidence>